<evidence type="ECO:0008006" key="4">
    <source>
        <dbReference type="Google" id="ProtNLM"/>
    </source>
</evidence>
<feature type="signal peptide" evidence="1">
    <location>
        <begin position="1"/>
        <end position="18"/>
    </location>
</feature>
<dbReference type="RefSeq" id="WP_188391702.1">
    <property type="nucleotide sequence ID" value="NZ_BMEV01000021.1"/>
</dbReference>
<evidence type="ECO:0000256" key="1">
    <source>
        <dbReference type="SAM" id="SignalP"/>
    </source>
</evidence>
<feature type="chain" id="PRO_5038387038" description="DUF5067 domain-containing protein" evidence="1">
    <location>
        <begin position="19"/>
        <end position="158"/>
    </location>
</feature>
<reference evidence="2" key="1">
    <citation type="journal article" date="2014" name="Int. J. Syst. Evol. Microbiol.">
        <title>Complete genome sequence of Corynebacterium casei LMG S-19264T (=DSM 44701T), isolated from a smear-ripened cheese.</title>
        <authorList>
            <consortium name="US DOE Joint Genome Institute (JGI-PGF)"/>
            <person name="Walter F."/>
            <person name="Albersmeier A."/>
            <person name="Kalinowski J."/>
            <person name="Ruckert C."/>
        </authorList>
    </citation>
    <scope>NUCLEOTIDE SEQUENCE</scope>
    <source>
        <strain evidence="2">CGMCC 1.12360</strain>
    </source>
</reference>
<evidence type="ECO:0000313" key="3">
    <source>
        <dbReference type="Proteomes" id="UP000602050"/>
    </source>
</evidence>
<dbReference type="AlphaFoldDB" id="A0A8J2ZSC2"/>
<evidence type="ECO:0000313" key="2">
    <source>
        <dbReference type="EMBL" id="GGH74970.1"/>
    </source>
</evidence>
<dbReference type="EMBL" id="BMEV01000021">
    <property type="protein sequence ID" value="GGH74970.1"/>
    <property type="molecule type" value="Genomic_DNA"/>
</dbReference>
<reference evidence="2" key="2">
    <citation type="submission" date="2020-09" db="EMBL/GenBank/DDBJ databases">
        <authorList>
            <person name="Sun Q."/>
            <person name="Zhou Y."/>
        </authorList>
    </citation>
    <scope>NUCLEOTIDE SEQUENCE</scope>
    <source>
        <strain evidence="2">CGMCC 1.12360</strain>
    </source>
</reference>
<keyword evidence="1" id="KW-0732">Signal</keyword>
<accession>A0A8J2ZSC2</accession>
<sequence length="158" mass="18366">MKKWINVLFLCMVFFILAAFKNADQLQITEITTMIDKENGLLRYEFQIINNGDEPIKSEFDYPGHENYGIEIVVQPKEALANLMVTDATSKHPKMQPLEKGWKEYFEPGKENPFYISYKIKEDADFSNVTKHALDADLLILDGTEISKRIPLQEYKKK</sequence>
<protein>
    <recommendedName>
        <fullName evidence="4">DUF5067 domain-containing protein</fullName>
    </recommendedName>
</protein>
<name>A0A8J2ZSC2_9BACI</name>
<proteinExistence type="predicted"/>
<dbReference type="Proteomes" id="UP000602050">
    <property type="component" value="Unassembled WGS sequence"/>
</dbReference>
<keyword evidence="3" id="KW-1185">Reference proteome</keyword>
<organism evidence="2 3">
    <name type="scientific">Compostibacillus humi</name>
    <dbReference type="NCBI Taxonomy" id="1245525"/>
    <lineage>
        <taxon>Bacteria</taxon>
        <taxon>Bacillati</taxon>
        <taxon>Bacillota</taxon>
        <taxon>Bacilli</taxon>
        <taxon>Bacillales</taxon>
        <taxon>Bacillaceae</taxon>
        <taxon>Compostibacillus</taxon>
    </lineage>
</organism>
<comment type="caution">
    <text evidence="2">The sequence shown here is derived from an EMBL/GenBank/DDBJ whole genome shotgun (WGS) entry which is preliminary data.</text>
</comment>
<gene>
    <name evidence="2" type="ORF">GCM10010978_14350</name>
</gene>